<gene>
    <name evidence="7" type="ORF">Cgig2_007728</name>
</gene>
<dbReference type="Proteomes" id="UP001153076">
    <property type="component" value="Unassembled WGS sequence"/>
</dbReference>
<keyword evidence="1 5" id="KW-0479">Metal-binding</keyword>
<keyword evidence="2 5" id="KW-0863">Zinc-finger</keyword>
<dbReference type="Pfam" id="PF25512">
    <property type="entry name" value="zf-CCCH_AtC3H23"/>
    <property type="match status" value="1"/>
</dbReference>
<evidence type="ECO:0000256" key="3">
    <source>
        <dbReference type="ARBA" id="ARBA00022833"/>
    </source>
</evidence>
<comment type="caution">
    <text evidence="7">The sequence shown here is derived from an EMBL/GenBank/DDBJ whole genome shotgun (WGS) entry which is preliminary data.</text>
</comment>
<evidence type="ECO:0000259" key="6">
    <source>
        <dbReference type="PROSITE" id="PS50103"/>
    </source>
</evidence>
<dbReference type="SMART" id="SM00356">
    <property type="entry name" value="ZnF_C3H1"/>
    <property type="match status" value="2"/>
</dbReference>
<dbReference type="EMBL" id="JAKOGI010000238">
    <property type="protein sequence ID" value="KAJ8438883.1"/>
    <property type="molecule type" value="Genomic_DNA"/>
</dbReference>
<evidence type="ECO:0000256" key="1">
    <source>
        <dbReference type="ARBA" id="ARBA00022723"/>
    </source>
</evidence>
<reference evidence="7" key="1">
    <citation type="submission" date="2022-04" db="EMBL/GenBank/DDBJ databases">
        <title>Carnegiea gigantea Genome sequencing and assembly v2.</title>
        <authorList>
            <person name="Copetti D."/>
            <person name="Sanderson M.J."/>
            <person name="Burquez A."/>
            <person name="Wojciechowski M.F."/>
        </authorList>
    </citation>
    <scope>NUCLEOTIDE SEQUENCE</scope>
    <source>
        <strain evidence="7">SGP5-SGP5p</strain>
        <tissue evidence="7">Aerial part</tissue>
    </source>
</reference>
<dbReference type="AlphaFoldDB" id="A0A9Q1QE20"/>
<proteinExistence type="predicted"/>
<keyword evidence="3 5" id="KW-0862">Zinc</keyword>
<protein>
    <recommendedName>
        <fullName evidence="6">C3H1-type domain-containing protein</fullName>
    </recommendedName>
</protein>
<evidence type="ECO:0000313" key="7">
    <source>
        <dbReference type="EMBL" id="KAJ8438883.1"/>
    </source>
</evidence>
<dbReference type="Gene3D" id="3.30.1370.210">
    <property type="match status" value="1"/>
</dbReference>
<feature type="domain" description="C3H1-type" evidence="6">
    <location>
        <begin position="84"/>
        <end position="113"/>
    </location>
</feature>
<evidence type="ECO:0000256" key="5">
    <source>
        <dbReference type="PROSITE-ProRule" id="PRU00723"/>
    </source>
</evidence>
<name>A0A9Q1QE20_9CARY</name>
<dbReference type="PANTHER" id="PTHR14493:SF109">
    <property type="entry name" value="ZINC FINGER CCCH DOMAIN-CONTAINING PROTEIN 54"/>
    <property type="match status" value="1"/>
</dbReference>
<keyword evidence="4" id="KW-0238">DNA-binding</keyword>
<dbReference type="GO" id="GO:0003677">
    <property type="term" value="F:DNA binding"/>
    <property type="evidence" value="ECO:0007669"/>
    <property type="project" value="UniProtKB-KW"/>
</dbReference>
<dbReference type="PANTHER" id="PTHR14493">
    <property type="entry name" value="UNKEMPT FAMILY MEMBER"/>
    <property type="match status" value="1"/>
</dbReference>
<sequence length="221" mass="25163">MSRVDFDRTNLRGNYFSPLLNPTCDPNSFVCGGGFEQHDFESDQFRMYSFKIKKCPLNRAHDWLICPYSHQGERARRRDPLAIPYVAVPCPNYKGRSGTCPRGDLCGYTHGVFEYWLHPAKYRTRYCNARGFCTRPVCFFAHSPQELRVPSVPRHVRKWIQDTLLAELQARANRMTRIHVGGGGVGVGLCPNLMVPDHAGRTTTRRSDIVPNANNNTGLNF</sequence>
<keyword evidence="8" id="KW-1185">Reference proteome</keyword>
<organism evidence="7 8">
    <name type="scientific">Carnegiea gigantea</name>
    <dbReference type="NCBI Taxonomy" id="171969"/>
    <lineage>
        <taxon>Eukaryota</taxon>
        <taxon>Viridiplantae</taxon>
        <taxon>Streptophyta</taxon>
        <taxon>Embryophyta</taxon>
        <taxon>Tracheophyta</taxon>
        <taxon>Spermatophyta</taxon>
        <taxon>Magnoliopsida</taxon>
        <taxon>eudicotyledons</taxon>
        <taxon>Gunneridae</taxon>
        <taxon>Pentapetalae</taxon>
        <taxon>Caryophyllales</taxon>
        <taxon>Cactineae</taxon>
        <taxon>Cactaceae</taxon>
        <taxon>Cactoideae</taxon>
        <taxon>Echinocereeae</taxon>
        <taxon>Carnegiea</taxon>
    </lineage>
</organism>
<accession>A0A9Q1QE20</accession>
<dbReference type="InterPro" id="IPR045234">
    <property type="entry name" value="Unkempt-like"/>
</dbReference>
<evidence type="ECO:0000256" key="2">
    <source>
        <dbReference type="ARBA" id="ARBA00022771"/>
    </source>
</evidence>
<dbReference type="InterPro" id="IPR057444">
    <property type="entry name" value="Znf-CCCH_AtC3H23-like"/>
</dbReference>
<dbReference type="InterPro" id="IPR000571">
    <property type="entry name" value="Znf_CCCH"/>
</dbReference>
<feature type="zinc finger region" description="C3H1-type" evidence="5">
    <location>
        <begin position="84"/>
        <end position="113"/>
    </location>
</feature>
<dbReference type="OrthoDB" id="410307at2759"/>
<evidence type="ECO:0000313" key="8">
    <source>
        <dbReference type="Proteomes" id="UP001153076"/>
    </source>
</evidence>
<dbReference type="GO" id="GO:0008270">
    <property type="term" value="F:zinc ion binding"/>
    <property type="evidence" value="ECO:0007669"/>
    <property type="project" value="UniProtKB-KW"/>
</dbReference>
<evidence type="ECO:0000256" key="4">
    <source>
        <dbReference type="ARBA" id="ARBA00023125"/>
    </source>
</evidence>
<dbReference type="PROSITE" id="PS50103">
    <property type="entry name" value="ZF_C3H1"/>
    <property type="match status" value="1"/>
</dbReference>